<protein>
    <submittedName>
        <fullName evidence="2">Uncharacterized protein</fullName>
    </submittedName>
</protein>
<keyword evidence="1" id="KW-0812">Transmembrane</keyword>
<proteinExistence type="predicted"/>
<accession>A0A8T0SMN8</accession>
<keyword evidence="1" id="KW-0472">Membrane</keyword>
<keyword evidence="1" id="KW-1133">Transmembrane helix</keyword>
<dbReference type="Proteomes" id="UP000823388">
    <property type="component" value="Chromosome 5K"/>
</dbReference>
<organism evidence="2 3">
    <name type="scientific">Panicum virgatum</name>
    <name type="common">Blackwell switchgrass</name>
    <dbReference type="NCBI Taxonomy" id="38727"/>
    <lineage>
        <taxon>Eukaryota</taxon>
        <taxon>Viridiplantae</taxon>
        <taxon>Streptophyta</taxon>
        <taxon>Embryophyta</taxon>
        <taxon>Tracheophyta</taxon>
        <taxon>Spermatophyta</taxon>
        <taxon>Magnoliopsida</taxon>
        <taxon>Liliopsida</taxon>
        <taxon>Poales</taxon>
        <taxon>Poaceae</taxon>
        <taxon>PACMAD clade</taxon>
        <taxon>Panicoideae</taxon>
        <taxon>Panicodae</taxon>
        <taxon>Paniceae</taxon>
        <taxon>Panicinae</taxon>
        <taxon>Panicum</taxon>
        <taxon>Panicum sect. Hiantes</taxon>
    </lineage>
</organism>
<reference evidence="2" key="1">
    <citation type="submission" date="2020-05" db="EMBL/GenBank/DDBJ databases">
        <title>WGS assembly of Panicum virgatum.</title>
        <authorList>
            <person name="Lovell J.T."/>
            <person name="Jenkins J."/>
            <person name="Shu S."/>
            <person name="Juenger T.E."/>
            <person name="Schmutz J."/>
        </authorList>
    </citation>
    <scope>NUCLEOTIDE SEQUENCE</scope>
    <source>
        <strain evidence="2">AP13</strain>
    </source>
</reference>
<dbReference type="EMBL" id="CM029045">
    <property type="protein sequence ID" value="KAG2598288.1"/>
    <property type="molecule type" value="Genomic_DNA"/>
</dbReference>
<evidence type="ECO:0000256" key="1">
    <source>
        <dbReference type="SAM" id="Phobius"/>
    </source>
</evidence>
<evidence type="ECO:0000313" key="2">
    <source>
        <dbReference type="EMBL" id="KAG2598288.1"/>
    </source>
</evidence>
<feature type="transmembrane region" description="Helical" evidence="1">
    <location>
        <begin position="55"/>
        <end position="80"/>
    </location>
</feature>
<dbReference type="AlphaFoldDB" id="A0A8T0SMN8"/>
<name>A0A8T0SMN8_PANVG</name>
<sequence length="86" mass="9422">MTNRKGHMPPCPPIPLKNKCDTFVFVLRSLSHLFDHLGPHVVPKCLTLFSVSSELLCFGFVLHCLGIGVMFGCFMSEGLLASNSLS</sequence>
<keyword evidence="3" id="KW-1185">Reference proteome</keyword>
<evidence type="ECO:0000313" key="3">
    <source>
        <dbReference type="Proteomes" id="UP000823388"/>
    </source>
</evidence>
<gene>
    <name evidence="2" type="ORF">PVAP13_5KG360307</name>
</gene>
<comment type="caution">
    <text evidence="2">The sequence shown here is derived from an EMBL/GenBank/DDBJ whole genome shotgun (WGS) entry which is preliminary data.</text>
</comment>